<dbReference type="Proteomes" id="UP001066276">
    <property type="component" value="Chromosome 5"/>
</dbReference>
<reference evidence="1" key="1">
    <citation type="journal article" date="2022" name="bioRxiv">
        <title>Sequencing and chromosome-scale assembly of the giantPleurodeles waltlgenome.</title>
        <authorList>
            <person name="Brown T."/>
            <person name="Elewa A."/>
            <person name="Iarovenko S."/>
            <person name="Subramanian E."/>
            <person name="Araus A.J."/>
            <person name="Petzold A."/>
            <person name="Susuki M."/>
            <person name="Suzuki K.-i.T."/>
            <person name="Hayashi T."/>
            <person name="Toyoda A."/>
            <person name="Oliveira C."/>
            <person name="Osipova E."/>
            <person name="Leigh N.D."/>
            <person name="Simon A."/>
            <person name="Yun M.H."/>
        </authorList>
    </citation>
    <scope>NUCLEOTIDE SEQUENCE</scope>
    <source>
        <strain evidence="1">20211129_DDA</strain>
        <tissue evidence="1">Liver</tissue>
    </source>
</reference>
<sequence>MRPRAAGCSLSTRIQTVYPGLLTQPGNGTGSELWCRHQAPDQKCTALFLAAPTRVGIQAGPHGREDSTRHLQTAVVVEGGTNCLAAQPRISDSTQHGARKGALVLHRRSHGHRVLQVPCINTVLWGSGRGASAPVT</sequence>
<proteinExistence type="predicted"/>
<dbReference type="AlphaFoldDB" id="A0AAV7RW83"/>
<dbReference type="EMBL" id="JANPWB010000009">
    <property type="protein sequence ID" value="KAJ1155755.1"/>
    <property type="molecule type" value="Genomic_DNA"/>
</dbReference>
<keyword evidence="2" id="KW-1185">Reference proteome</keyword>
<name>A0AAV7RW83_PLEWA</name>
<protein>
    <submittedName>
        <fullName evidence="1">Uncharacterized protein</fullName>
    </submittedName>
</protein>
<accession>A0AAV7RW83</accession>
<organism evidence="1 2">
    <name type="scientific">Pleurodeles waltl</name>
    <name type="common">Iberian ribbed newt</name>
    <dbReference type="NCBI Taxonomy" id="8319"/>
    <lineage>
        <taxon>Eukaryota</taxon>
        <taxon>Metazoa</taxon>
        <taxon>Chordata</taxon>
        <taxon>Craniata</taxon>
        <taxon>Vertebrata</taxon>
        <taxon>Euteleostomi</taxon>
        <taxon>Amphibia</taxon>
        <taxon>Batrachia</taxon>
        <taxon>Caudata</taxon>
        <taxon>Salamandroidea</taxon>
        <taxon>Salamandridae</taxon>
        <taxon>Pleurodelinae</taxon>
        <taxon>Pleurodeles</taxon>
    </lineage>
</organism>
<comment type="caution">
    <text evidence="1">The sequence shown here is derived from an EMBL/GenBank/DDBJ whole genome shotgun (WGS) entry which is preliminary data.</text>
</comment>
<evidence type="ECO:0000313" key="1">
    <source>
        <dbReference type="EMBL" id="KAJ1155755.1"/>
    </source>
</evidence>
<evidence type="ECO:0000313" key="2">
    <source>
        <dbReference type="Proteomes" id="UP001066276"/>
    </source>
</evidence>
<gene>
    <name evidence="1" type="ORF">NDU88_008484</name>
</gene>